<keyword evidence="2" id="KW-1185">Reference proteome</keyword>
<protein>
    <submittedName>
        <fullName evidence="1">Uncharacterized protein</fullName>
    </submittedName>
</protein>
<organism evidence="1 2">
    <name type="scientific">Niveispirillum cyanobacteriorum</name>
    <dbReference type="NCBI Taxonomy" id="1612173"/>
    <lineage>
        <taxon>Bacteria</taxon>
        <taxon>Pseudomonadati</taxon>
        <taxon>Pseudomonadota</taxon>
        <taxon>Alphaproteobacteria</taxon>
        <taxon>Rhodospirillales</taxon>
        <taxon>Azospirillaceae</taxon>
        <taxon>Niveispirillum</taxon>
    </lineage>
</organism>
<dbReference type="AlphaFoldDB" id="A0A2K9NG38"/>
<reference evidence="1 2" key="1">
    <citation type="submission" date="2017-12" db="EMBL/GenBank/DDBJ databases">
        <title>Genomes of bacteria within cyanobacterial aggregates.</title>
        <authorList>
            <person name="Cai H."/>
        </authorList>
    </citation>
    <scope>NUCLEOTIDE SEQUENCE [LARGE SCALE GENOMIC DNA]</scope>
    <source>
        <strain evidence="1 2">TH16</strain>
    </source>
</reference>
<evidence type="ECO:0000313" key="1">
    <source>
        <dbReference type="EMBL" id="AUN32084.1"/>
    </source>
</evidence>
<evidence type="ECO:0000313" key="2">
    <source>
        <dbReference type="Proteomes" id="UP000234752"/>
    </source>
</evidence>
<accession>A0A2K9NG38</accession>
<sequence length="172" mass="19049">MLTLIDSMPTGKSFLVAADILEHRELYDRLIRKEFPVPFELSLKFHFNGEVRFLNIIDVNSIFYYLLGDFFGLVTTLSISGGKIIFHNDHPANISLVVADKGMIDTFCAEWDAAFCFHQQYGAGVGFAEAGEAYVQEVLARLAAVIPDEMVRISRLSACVGRKTPVHGDGGC</sequence>
<dbReference type="KEGG" id="ncb:C0V82_16840"/>
<dbReference type="EMBL" id="CP025612">
    <property type="protein sequence ID" value="AUN32084.1"/>
    <property type="molecule type" value="Genomic_DNA"/>
</dbReference>
<proteinExistence type="predicted"/>
<name>A0A2K9NG38_9PROT</name>
<dbReference type="Proteomes" id="UP000234752">
    <property type="component" value="Chromosome eg_2"/>
</dbReference>
<gene>
    <name evidence="1" type="ORF">C0V82_16840</name>
</gene>